<feature type="region of interest" description="Disordered" evidence="1">
    <location>
        <begin position="1"/>
        <end position="21"/>
    </location>
</feature>
<proteinExistence type="predicted"/>
<reference evidence="4" key="1">
    <citation type="submission" date="2023-08" db="EMBL/GenBank/DDBJ databases">
        <title>Rhodospirillaceae gen. nov., a novel taxon isolated from the Yangtze River Yuezi River estuary sludge.</title>
        <authorList>
            <person name="Ruan L."/>
        </authorList>
    </citation>
    <scope>NUCLEOTIDE SEQUENCE [LARGE SCALE GENOMIC DNA]</scope>
    <source>
        <strain evidence="4">R-7</strain>
    </source>
</reference>
<protein>
    <submittedName>
        <fullName evidence="3">Uncharacterized protein</fullName>
    </submittedName>
</protein>
<evidence type="ECO:0000313" key="4">
    <source>
        <dbReference type="Proteomes" id="UP001230156"/>
    </source>
</evidence>
<accession>A0ABU0YPR4</accession>
<evidence type="ECO:0000313" key="3">
    <source>
        <dbReference type="EMBL" id="MDQ7249694.1"/>
    </source>
</evidence>
<keyword evidence="2" id="KW-0472">Membrane</keyword>
<keyword evidence="2" id="KW-1133">Transmembrane helix</keyword>
<name>A0ABU0YPR4_9PROT</name>
<keyword evidence="2" id="KW-0812">Transmembrane</keyword>
<dbReference type="Proteomes" id="UP001230156">
    <property type="component" value="Unassembled WGS sequence"/>
</dbReference>
<sequence length="272" mass="30480">MKPREHGDSAARGSQPRERRGRDHFDWGSVILAGAFVLIIPLPLFQSGVLNWLADRAFPNAQDAYEGAIAAAAVRNGSDEMDLQVIDAGKASIEVGTFANKPPKDLGRDREMWVFLPEELQAKCKGTDNPGFAIRQILGLPPPFDHRDIYKLTVPPSALFRPCFSGTDPSSKKCEFSAPKYEDLKDIEDAEEKLARLEPAYNRLWFMVDKLSKTYRVGTYDGYPFTGMGWTYDWRRSQSSHYGVTEFIVPKETQVAVGQKISPEDFCAEAKP</sequence>
<comment type="caution">
    <text evidence="3">The sequence shown here is derived from an EMBL/GenBank/DDBJ whole genome shotgun (WGS) entry which is preliminary data.</text>
</comment>
<evidence type="ECO:0000256" key="1">
    <source>
        <dbReference type="SAM" id="MobiDB-lite"/>
    </source>
</evidence>
<evidence type="ECO:0000256" key="2">
    <source>
        <dbReference type="SAM" id="Phobius"/>
    </source>
</evidence>
<feature type="transmembrane region" description="Helical" evidence="2">
    <location>
        <begin position="25"/>
        <end position="45"/>
    </location>
</feature>
<keyword evidence="4" id="KW-1185">Reference proteome</keyword>
<dbReference type="EMBL" id="JAUYVI010000005">
    <property type="protein sequence ID" value="MDQ7249694.1"/>
    <property type="molecule type" value="Genomic_DNA"/>
</dbReference>
<dbReference type="RefSeq" id="WP_379957913.1">
    <property type="nucleotide sequence ID" value="NZ_JAUYVI010000005.1"/>
</dbReference>
<organism evidence="3 4">
    <name type="scientific">Dongia sedimenti</name>
    <dbReference type="NCBI Taxonomy" id="3064282"/>
    <lineage>
        <taxon>Bacteria</taxon>
        <taxon>Pseudomonadati</taxon>
        <taxon>Pseudomonadota</taxon>
        <taxon>Alphaproteobacteria</taxon>
        <taxon>Rhodospirillales</taxon>
        <taxon>Dongiaceae</taxon>
        <taxon>Dongia</taxon>
    </lineage>
</organism>
<gene>
    <name evidence="3" type="ORF">Q8A70_18540</name>
</gene>